<sequence>MTRLRQSFRRQRAPSTSSSSKKERPTQLEDADKPEQAEEEKKEGEGEKQEGDEPAAAVTVEAQVEGEEKAEMGEEQATPAEPTQQQEGGAKPEEKNEEEISPAAAPEQEPEQPPEPNKEELPPVCKVKSESLENEILRAFGCAVTSMYRAASGKEAMDMLLRSGLIKQYLEQLKSFGEIEGVSATISVTRFHADIARYPGMVFRGFVYEGELTALSQKHDDVTYFPNVAQYKNIVQYKVKKFFDEQIKESLAEQGSYVIDVFVSTEKVYVIRLSPFYTGTGACLYTWAEDGKLLTNPPLDFKIIEAARKAPDLYSGLQSQWNSMLDSVLTQKQNENRANSGRQCTIL</sequence>
<dbReference type="Pfam" id="PF07065">
    <property type="entry name" value="D123"/>
    <property type="match status" value="1"/>
</dbReference>
<keyword evidence="3" id="KW-0132">Cell division</keyword>
<dbReference type="GO" id="GO:0051301">
    <property type="term" value="P:cell division"/>
    <property type="evidence" value="ECO:0007669"/>
    <property type="project" value="UniProtKB-KW"/>
</dbReference>
<dbReference type="GO" id="GO:0005737">
    <property type="term" value="C:cytoplasm"/>
    <property type="evidence" value="ECO:0007669"/>
    <property type="project" value="TreeGrafter"/>
</dbReference>
<feature type="compositionally biased region" description="Basic residues" evidence="2">
    <location>
        <begin position="1"/>
        <end position="12"/>
    </location>
</feature>
<feature type="compositionally biased region" description="Basic and acidic residues" evidence="2">
    <location>
        <begin position="20"/>
        <end position="51"/>
    </location>
</feature>
<dbReference type="PANTHER" id="PTHR15323">
    <property type="entry name" value="D123 PROTEIN"/>
    <property type="match status" value="1"/>
</dbReference>
<reference evidence="3" key="1">
    <citation type="submission" date="2023-03" db="EMBL/GenBank/DDBJ databases">
        <authorList>
            <person name="Steffen K."/>
            <person name="Cardenas P."/>
        </authorList>
    </citation>
    <scope>NUCLEOTIDE SEQUENCE</scope>
</reference>
<accession>A0AA35TNU2</accession>
<comment type="similarity">
    <text evidence="1">Belongs to the CDC123 family.</text>
</comment>
<organism evidence="3 4">
    <name type="scientific">Geodia barretti</name>
    <name type="common">Barrett's horny sponge</name>
    <dbReference type="NCBI Taxonomy" id="519541"/>
    <lineage>
        <taxon>Eukaryota</taxon>
        <taxon>Metazoa</taxon>
        <taxon>Porifera</taxon>
        <taxon>Demospongiae</taxon>
        <taxon>Heteroscleromorpha</taxon>
        <taxon>Tetractinellida</taxon>
        <taxon>Astrophorina</taxon>
        <taxon>Geodiidae</taxon>
        <taxon>Geodia</taxon>
    </lineage>
</organism>
<evidence type="ECO:0000313" key="4">
    <source>
        <dbReference type="Proteomes" id="UP001174909"/>
    </source>
</evidence>
<dbReference type="AlphaFoldDB" id="A0AA35TNU2"/>
<name>A0AA35TNU2_GEOBA</name>
<dbReference type="PANTHER" id="PTHR15323:SF6">
    <property type="entry name" value="CELL DIVISION CYCLE PROTEIN 123 HOMOLOG"/>
    <property type="match status" value="1"/>
</dbReference>
<gene>
    <name evidence="3" type="ORF">GBAR_LOCUS27635</name>
</gene>
<dbReference type="Proteomes" id="UP001174909">
    <property type="component" value="Unassembled WGS sequence"/>
</dbReference>
<dbReference type="EMBL" id="CASHTH010003850">
    <property type="protein sequence ID" value="CAI8050301.1"/>
    <property type="molecule type" value="Genomic_DNA"/>
</dbReference>
<dbReference type="InterPro" id="IPR009772">
    <property type="entry name" value="CDC123"/>
</dbReference>
<evidence type="ECO:0000256" key="1">
    <source>
        <dbReference type="ARBA" id="ARBA00011047"/>
    </source>
</evidence>
<comment type="caution">
    <text evidence="3">The sequence shown here is derived from an EMBL/GenBank/DDBJ whole genome shotgun (WGS) entry which is preliminary data.</text>
</comment>
<protein>
    <submittedName>
        <fullName evidence="3">Cell division cycle protein 123 homolog</fullName>
    </submittedName>
</protein>
<keyword evidence="3" id="KW-0131">Cell cycle</keyword>
<proteinExistence type="inferred from homology"/>
<feature type="region of interest" description="Disordered" evidence="2">
    <location>
        <begin position="1"/>
        <end position="123"/>
    </location>
</feature>
<evidence type="ECO:0000256" key="2">
    <source>
        <dbReference type="SAM" id="MobiDB-lite"/>
    </source>
</evidence>
<evidence type="ECO:0000313" key="3">
    <source>
        <dbReference type="EMBL" id="CAI8050301.1"/>
    </source>
</evidence>
<keyword evidence="4" id="KW-1185">Reference proteome</keyword>